<evidence type="ECO:0000256" key="3">
    <source>
        <dbReference type="ARBA" id="ARBA00022982"/>
    </source>
</evidence>
<dbReference type="NCBIfam" id="TIGR02695">
    <property type="entry name" value="azurin"/>
    <property type="match status" value="1"/>
</dbReference>
<evidence type="ECO:0000256" key="5">
    <source>
        <dbReference type="RuleBase" id="RU363017"/>
    </source>
</evidence>
<organism evidence="7 8">
    <name type="scientific">Pseudoalteromonas undina</name>
    <dbReference type="NCBI Taxonomy" id="43660"/>
    <lineage>
        <taxon>Bacteria</taxon>
        <taxon>Pseudomonadati</taxon>
        <taxon>Pseudomonadota</taxon>
        <taxon>Gammaproteobacteria</taxon>
        <taxon>Alteromonadales</taxon>
        <taxon>Pseudoalteromonadaceae</taxon>
        <taxon>Pseudoalteromonas</taxon>
    </lineage>
</organism>
<dbReference type="Gene3D" id="2.60.40.420">
    <property type="entry name" value="Cupredoxins - blue copper proteins"/>
    <property type="match status" value="1"/>
</dbReference>
<reference evidence="7" key="2">
    <citation type="submission" date="2013-04" db="EMBL/GenBank/DDBJ databases">
        <title>Genome sequence of Pseudoalteromonas undina.</title>
        <authorList>
            <person name="Xie B.-B."/>
            <person name="Rong J.-C."/>
            <person name="Qin Q.-L."/>
            <person name="Shu Y.-L."/>
            <person name="Zhang Y.-Z."/>
        </authorList>
    </citation>
    <scope>NUCLEOTIDE SEQUENCE</scope>
    <source>
        <strain evidence="7">NCIMB 2128</strain>
    </source>
</reference>
<keyword evidence="8" id="KW-1185">Reference proteome</keyword>
<keyword evidence="5" id="KW-0574">Periplasm</keyword>
<dbReference type="PROSITE" id="PS00196">
    <property type="entry name" value="COPPER_BLUE"/>
    <property type="match status" value="1"/>
</dbReference>
<dbReference type="InterPro" id="IPR028871">
    <property type="entry name" value="BlueCu_1_BS"/>
</dbReference>
<evidence type="ECO:0000313" key="8">
    <source>
        <dbReference type="Proteomes" id="UP000016534"/>
    </source>
</evidence>
<protein>
    <recommendedName>
        <fullName evidence="5">Azurin</fullName>
    </recommendedName>
</protein>
<dbReference type="InterPro" id="IPR014068">
    <property type="entry name" value="Azurin"/>
</dbReference>
<sequence length="149" mass="15990">MKKLIALLSTTLLLSANTAYADECTLNIDANDMMQFSTKTLSAPKSCKQVTVKLSHTGKLPANVMGHNWVLSTEQNMQGIITDGNAAGLSNHYIKPNDSRVIGATDIIGGGKTTEVTFKTSGLTAGTDYTFFCSFPGHYAMMKGTFTLK</sequence>
<comment type="caution">
    <text evidence="7">The sequence shown here is derived from an EMBL/GenBank/DDBJ whole genome shotgun (WGS) entry which is preliminary data.</text>
</comment>
<dbReference type="SUPFAM" id="SSF49503">
    <property type="entry name" value="Cupredoxins"/>
    <property type="match status" value="1"/>
</dbReference>
<evidence type="ECO:0000256" key="1">
    <source>
        <dbReference type="ARBA" id="ARBA00022448"/>
    </source>
</evidence>
<dbReference type="InterPro" id="IPR008972">
    <property type="entry name" value="Cupredoxin"/>
</dbReference>
<feature type="chain" id="PRO_5045002604" description="Azurin" evidence="5">
    <location>
        <begin position="22"/>
        <end position="149"/>
    </location>
</feature>
<proteinExistence type="predicted"/>
<dbReference type="InterPro" id="IPR000923">
    <property type="entry name" value="BlueCu_1"/>
</dbReference>
<accession>A0ABN0NHE3</accession>
<gene>
    <name evidence="7" type="ORF">PUND_07499</name>
</gene>
<keyword evidence="5" id="KW-0732">Signal</keyword>
<feature type="signal peptide" evidence="5">
    <location>
        <begin position="1"/>
        <end position="21"/>
    </location>
</feature>
<comment type="subcellular location">
    <subcellularLocation>
        <location evidence="5">Periplasm</location>
    </subcellularLocation>
</comment>
<feature type="domain" description="Blue (type 1) copper" evidence="6">
    <location>
        <begin position="23"/>
        <end position="148"/>
    </location>
</feature>
<keyword evidence="2 5" id="KW-0479">Metal-binding</keyword>
<dbReference type="Pfam" id="PF00127">
    <property type="entry name" value="Copper-bind"/>
    <property type="match status" value="1"/>
</dbReference>
<comment type="function">
    <text evidence="5">Transfers electrons from cytochrome c551 to cytochrome oxidase.</text>
</comment>
<evidence type="ECO:0000256" key="4">
    <source>
        <dbReference type="ARBA" id="ARBA00023008"/>
    </source>
</evidence>
<dbReference type="PANTHER" id="PTHR38439">
    <property type="entry name" value="AURACYANIN-B"/>
    <property type="match status" value="1"/>
</dbReference>
<keyword evidence="1 5" id="KW-0813">Transport</keyword>
<evidence type="ECO:0000256" key="2">
    <source>
        <dbReference type="ARBA" id="ARBA00022723"/>
    </source>
</evidence>
<keyword evidence="3 5" id="KW-0249">Electron transport</keyword>
<dbReference type="InterPro" id="IPR050845">
    <property type="entry name" value="Cu-binding_ET"/>
</dbReference>
<dbReference type="PANTHER" id="PTHR38439:SF2">
    <property type="entry name" value="OUTER MEMBRANE PROTEIN H.8"/>
    <property type="match status" value="1"/>
</dbReference>
<keyword evidence="4 5" id="KW-0186">Copper</keyword>
<dbReference type="CDD" id="cd13922">
    <property type="entry name" value="Azurin"/>
    <property type="match status" value="1"/>
</dbReference>
<evidence type="ECO:0000259" key="6">
    <source>
        <dbReference type="Pfam" id="PF00127"/>
    </source>
</evidence>
<dbReference type="EMBL" id="AHCF02000017">
    <property type="protein sequence ID" value="ERG60938.1"/>
    <property type="molecule type" value="Genomic_DNA"/>
</dbReference>
<evidence type="ECO:0000313" key="7">
    <source>
        <dbReference type="EMBL" id="ERG60938.1"/>
    </source>
</evidence>
<name>A0ABN0NHE3_9GAMM</name>
<reference evidence="7" key="1">
    <citation type="journal article" date="2012" name="J. Bacteriol.">
        <title>Genome sequences of type strains of seven species of the marine bacterium Pseudoalteromonas.</title>
        <authorList>
            <person name="Xie B.B."/>
            <person name="Shu Y.L."/>
            <person name="Qin Q.L."/>
            <person name="Rong J.C."/>
            <person name="Zhang X.Y."/>
            <person name="Chen X.L."/>
            <person name="Shi M."/>
            <person name="He H.L."/>
            <person name="Zhou B.C."/>
            <person name="Zhang Y.Z."/>
        </authorList>
    </citation>
    <scope>NUCLEOTIDE SEQUENCE [LARGE SCALE GENOMIC DNA]</scope>
    <source>
        <strain evidence="7">NCIMB 2128</strain>
    </source>
</reference>
<dbReference type="Proteomes" id="UP000016534">
    <property type="component" value="Unassembled WGS sequence"/>
</dbReference>